<evidence type="ECO:0008006" key="3">
    <source>
        <dbReference type="Google" id="ProtNLM"/>
    </source>
</evidence>
<name>A0ABV3S9N2_9GAMM</name>
<evidence type="ECO:0000313" key="2">
    <source>
        <dbReference type="Proteomes" id="UP001556653"/>
    </source>
</evidence>
<accession>A0ABV3S9N2</accession>
<evidence type="ECO:0000313" key="1">
    <source>
        <dbReference type="EMBL" id="MEX0386821.1"/>
    </source>
</evidence>
<keyword evidence="2" id="KW-1185">Reference proteome</keyword>
<dbReference type="Proteomes" id="UP001556653">
    <property type="component" value="Unassembled WGS sequence"/>
</dbReference>
<dbReference type="RefSeq" id="WP_367967287.1">
    <property type="nucleotide sequence ID" value="NZ_JBAKFI010000002.1"/>
</dbReference>
<protein>
    <recommendedName>
        <fullName evidence="3">Transmembrane protein</fullName>
    </recommendedName>
</protein>
<organism evidence="1 2">
    <name type="scientific">Spiribacter onubensis</name>
    <dbReference type="NCBI Taxonomy" id="3122420"/>
    <lineage>
        <taxon>Bacteria</taxon>
        <taxon>Pseudomonadati</taxon>
        <taxon>Pseudomonadota</taxon>
        <taxon>Gammaproteobacteria</taxon>
        <taxon>Chromatiales</taxon>
        <taxon>Ectothiorhodospiraceae</taxon>
        <taxon>Spiribacter</taxon>
    </lineage>
</organism>
<sequence>MGWAKGRWQLIALLAIFILPTLAAMVMVFSDWRPGTFTNNGDLVQPPVQLEPGQWQAVDGTVPVLAGDWLVVMPQMQACGETCLERLDALNRVRIALDRDIERVRLVVLQPEGRSGPVVEPAAGILNLAAPVATVERLALHEGEPIAAQIVDYRGYQVMRYPVPLDASGLLDDLEKLLRLAKEEAERRALEEATAQ</sequence>
<proteinExistence type="predicted"/>
<comment type="caution">
    <text evidence="1">The sequence shown here is derived from an EMBL/GenBank/DDBJ whole genome shotgun (WGS) entry which is preliminary data.</text>
</comment>
<dbReference type="EMBL" id="JBAKFJ010000001">
    <property type="protein sequence ID" value="MEX0386821.1"/>
    <property type="molecule type" value="Genomic_DNA"/>
</dbReference>
<gene>
    <name evidence="1" type="ORF">V6X64_07450</name>
</gene>
<reference evidence="1 2" key="1">
    <citation type="submission" date="2024-02" db="EMBL/GenBank/DDBJ databases">
        <title>New especies of Spiribacter isolated from saline water.</title>
        <authorList>
            <person name="Leon M.J."/>
            <person name="De La Haba R."/>
            <person name="Sanchez-Porro C."/>
            <person name="Ventosa A."/>
        </authorList>
    </citation>
    <scope>NUCLEOTIDE SEQUENCE [LARGE SCALE GENOMIC DNA]</scope>
    <source>
        <strain evidence="2">ag22IC4-227</strain>
    </source>
</reference>